<dbReference type="GO" id="GO:0006897">
    <property type="term" value="P:endocytosis"/>
    <property type="evidence" value="ECO:0007669"/>
    <property type="project" value="UniProtKB-KW"/>
</dbReference>
<evidence type="ECO:0000313" key="15">
    <source>
        <dbReference type="Proteomes" id="UP001367676"/>
    </source>
</evidence>
<feature type="coiled-coil region" evidence="12">
    <location>
        <begin position="570"/>
        <end position="633"/>
    </location>
</feature>
<dbReference type="GO" id="GO:0030705">
    <property type="term" value="P:cytoskeleton-dependent intracellular transport"/>
    <property type="evidence" value="ECO:0007669"/>
    <property type="project" value="InterPro"/>
</dbReference>
<dbReference type="CDD" id="cd22222">
    <property type="entry name" value="HkD_Hook"/>
    <property type="match status" value="1"/>
</dbReference>
<dbReference type="Pfam" id="PF19047">
    <property type="entry name" value="HOOK_N"/>
    <property type="match status" value="1"/>
</dbReference>
<evidence type="ECO:0000256" key="6">
    <source>
        <dbReference type="ARBA" id="ARBA00022490"/>
    </source>
</evidence>
<evidence type="ECO:0000256" key="10">
    <source>
        <dbReference type="ARBA" id="ARBA00023054"/>
    </source>
</evidence>
<dbReference type="InterPro" id="IPR008636">
    <property type="entry name" value="Hook_C"/>
</dbReference>
<evidence type="ECO:0000256" key="1">
    <source>
        <dbReference type="ARBA" id="ARBA00004177"/>
    </source>
</evidence>
<keyword evidence="9" id="KW-0967">Endosome</keyword>
<feature type="coiled-coil region" evidence="12">
    <location>
        <begin position="485"/>
        <end position="519"/>
    </location>
</feature>
<comment type="subcellular location">
    <subcellularLocation>
        <location evidence="2">Cytoplasm</location>
        <location evidence="2">Cytoskeleton</location>
    </subcellularLocation>
    <subcellularLocation>
        <location evidence="1">Endosome</location>
    </subcellularLocation>
</comment>
<dbReference type="InterPro" id="IPR036872">
    <property type="entry name" value="CH_dom_sf"/>
</dbReference>
<name>A0AAN9TBX6_9HEMI</name>
<accession>A0AAN9TBX6</accession>
<dbReference type="GO" id="GO:0051959">
    <property type="term" value="F:dynein light intermediate chain binding"/>
    <property type="evidence" value="ECO:0007669"/>
    <property type="project" value="TreeGrafter"/>
</dbReference>
<evidence type="ECO:0000256" key="9">
    <source>
        <dbReference type="ARBA" id="ARBA00022753"/>
    </source>
</evidence>
<comment type="caution">
    <text evidence="14">The sequence shown here is derived from an EMBL/GenBank/DDBJ whole genome shotgun (WGS) entry which is preliminary data.</text>
</comment>
<dbReference type="PROSITE" id="PS50021">
    <property type="entry name" value="CH"/>
    <property type="match status" value="1"/>
</dbReference>
<organism evidence="14 15">
    <name type="scientific">Parthenolecanium corni</name>
    <dbReference type="NCBI Taxonomy" id="536013"/>
    <lineage>
        <taxon>Eukaryota</taxon>
        <taxon>Metazoa</taxon>
        <taxon>Ecdysozoa</taxon>
        <taxon>Arthropoda</taxon>
        <taxon>Hexapoda</taxon>
        <taxon>Insecta</taxon>
        <taxon>Pterygota</taxon>
        <taxon>Neoptera</taxon>
        <taxon>Paraneoptera</taxon>
        <taxon>Hemiptera</taxon>
        <taxon>Sternorrhyncha</taxon>
        <taxon>Coccoidea</taxon>
        <taxon>Coccidae</taxon>
        <taxon>Parthenolecanium</taxon>
    </lineage>
</organism>
<comment type="subunit">
    <text evidence="4">Homodimer. Interacts with microtubules via its N-terminus.</text>
</comment>
<dbReference type="GO" id="GO:0005768">
    <property type="term" value="C:endosome"/>
    <property type="evidence" value="ECO:0007669"/>
    <property type="project" value="UniProtKB-SubCell"/>
</dbReference>
<keyword evidence="15" id="KW-1185">Reference proteome</keyword>
<proteinExistence type="inferred from homology"/>
<protein>
    <recommendedName>
        <fullName evidence="5">Protein hook</fullName>
    </recommendedName>
</protein>
<dbReference type="GO" id="GO:0005874">
    <property type="term" value="C:microtubule"/>
    <property type="evidence" value="ECO:0007669"/>
    <property type="project" value="UniProtKB-KW"/>
</dbReference>
<dbReference type="EMBL" id="JBBCAQ010000034">
    <property type="protein sequence ID" value="KAK7580249.1"/>
    <property type="molecule type" value="Genomic_DNA"/>
</dbReference>
<evidence type="ECO:0000256" key="4">
    <source>
        <dbReference type="ARBA" id="ARBA00011241"/>
    </source>
</evidence>
<reference evidence="14 15" key="1">
    <citation type="submission" date="2024-03" db="EMBL/GenBank/DDBJ databases">
        <title>Adaptation during the transition from Ophiocordyceps entomopathogen to insect associate is accompanied by gene loss and intensified selection.</title>
        <authorList>
            <person name="Ward C.M."/>
            <person name="Onetto C.A."/>
            <person name="Borneman A.R."/>
        </authorList>
    </citation>
    <scope>NUCLEOTIDE SEQUENCE [LARGE SCALE GENOMIC DNA]</scope>
    <source>
        <strain evidence="14">AWRI1</strain>
        <tissue evidence="14">Single Adult Female</tissue>
    </source>
</reference>
<sequence>MSKYELCNSLLKWLQTFQLNGSQGSYSTLEDITDGVAMAQVLHQIAPEWFSPIWLSKIKTNIGDNWRLKVSNLKKIIVSVADYYQEYVNPRLDFVKPDAVRIGEHQDPSELVKLLQLILGCAVNCNRKQEYIQKIMQMEESVQNVIMESIQELENLLGSAPLSFSSSLNIGPNVQIDQLVSELQLVSEARDRFLQKSNDLENQVTILLEEKSLILEEKKRLEDQLCKLNDEPVKDNNSRKQLDILNEQIFKLETSRDDYRLKLEIQEKEMAELLIKFDSLQQAAIEARQLKDEVDILREEADKAEKLESTLQSYKKKLEELSALKRQVKVLEDKNVQYAQQHFDLENELKKANSWKTQAEMYKKQVAELRNSLNEETKKLDKLEFENMKAQEKLNALQREKERLIVERDSLKEANEELLCTKLQLKENSPKLAILEGESNTISDGIISTIELKRELVKLQHENTVLKIHQKQAEDEKLPLLQTMHDDLLQQCKQLQTDCRQANQHIMQLEAELKETNELQVTSGGSGSNVVKELQSQLVAEKALRASESSEKDRLLLELKHVKTVLFEAIAAKDQECEELMEKYKKCLEKAKSVMKSLDCPELLSMGDQINFLRTKNAEKDNLLEEMESKFQQSKLMKETEEKMIASVFYNFAQKKEHESMDQRFINSNAITGPLPLLVRQRQSGASRRIPYSSK</sequence>
<keyword evidence="6" id="KW-0963">Cytoplasm</keyword>
<evidence type="ECO:0000256" key="11">
    <source>
        <dbReference type="ARBA" id="ARBA00023212"/>
    </source>
</evidence>
<evidence type="ECO:0000256" key="3">
    <source>
        <dbReference type="ARBA" id="ARBA00006946"/>
    </source>
</evidence>
<dbReference type="Proteomes" id="UP001367676">
    <property type="component" value="Unassembled WGS sequence"/>
</dbReference>
<keyword evidence="11" id="KW-0206">Cytoskeleton</keyword>
<comment type="similarity">
    <text evidence="3">Belongs to the hook family.</text>
</comment>
<gene>
    <name evidence="14" type="ORF">V9T40_000878</name>
</gene>
<keyword evidence="7" id="KW-0254">Endocytosis</keyword>
<dbReference type="GO" id="GO:0031122">
    <property type="term" value="P:cytoplasmic microtubule organization"/>
    <property type="evidence" value="ECO:0007669"/>
    <property type="project" value="InterPro"/>
</dbReference>
<dbReference type="PANTHER" id="PTHR18947:SF39">
    <property type="entry name" value="PROTEIN HOOK"/>
    <property type="match status" value="1"/>
</dbReference>
<feature type="coiled-coil region" evidence="12">
    <location>
        <begin position="256"/>
        <end position="428"/>
    </location>
</feature>
<dbReference type="Pfam" id="PF05622">
    <property type="entry name" value="HOOK"/>
    <property type="match status" value="1"/>
</dbReference>
<keyword evidence="8" id="KW-0493">Microtubule</keyword>
<dbReference type="InterPro" id="IPR043936">
    <property type="entry name" value="HOOK_N"/>
</dbReference>
<evidence type="ECO:0000259" key="13">
    <source>
        <dbReference type="PROSITE" id="PS50021"/>
    </source>
</evidence>
<dbReference type="PANTHER" id="PTHR18947">
    <property type="entry name" value="HOOK PROTEINS"/>
    <property type="match status" value="1"/>
</dbReference>
<evidence type="ECO:0000256" key="5">
    <source>
        <dbReference type="ARBA" id="ARBA00018971"/>
    </source>
</evidence>
<dbReference type="Gene3D" id="1.10.418.10">
    <property type="entry name" value="Calponin-like domain"/>
    <property type="match status" value="1"/>
</dbReference>
<dbReference type="GO" id="GO:0008017">
    <property type="term" value="F:microtubule binding"/>
    <property type="evidence" value="ECO:0007669"/>
    <property type="project" value="InterPro"/>
</dbReference>
<feature type="domain" description="Calponin-homology (CH)" evidence="13">
    <location>
        <begin position="4"/>
        <end position="122"/>
    </location>
</feature>
<evidence type="ECO:0000256" key="12">
    <source>
        <dbReference type="SAM" id="Coils"/>
    </source>
</evidence>
<feature type="coiled-coil region" evidence="12">
    <location>
        <begin position="190"/>
        <end position="224"/>
    </location>
</feature>
<evidence type="ECO:0000256" key="2">
    <source>
        <dbReference type="ARBA" id="ARBA00004245"/>
    </source>
</evidence>
<keyword evidence="10 12" id="KW-0175">Coiled coil</keyword>
<dbReference type="GO" id="GO:0005813">
    <property type="term" value="C:centrosome"/>
    <property type="evidence" value="ECO:0007669"/>
    <property type="project" value="TreeGrafter"/>
</dbReference>
<evidence type="ECO:0000256" key="8">
    <source>
        <dbReference type="ARBA" id="ARBA00022701"/>
    </source>
</evidence>
<dbReference type="AlphaFoldDB" id="A0AAN9TBX6"/>
<dbReference type="InterPro" id="IPR001715">
    <property type="entry name" value="CH_dom"/>
</dbReference>
<evidence type="ECO:0000256" key="7">
    <source>
        <dbReference type="ARBA" id="ARBA00022583"/>
    </source>
</evidence>
<evidence type="ECO:0000313" key="14">
    <source>
        <dbReference type="EMBL" id="KAK7580249.1"/>
    </source>
</evidence>
<dbReference type="FunFam" id="1.10.418.10:FF:000024">
    <property type="entry name" value="Hook homolog 3 (Drosophila)"/>
    <property type="match status" value="1"/>
</dbReference>
<dbReference type="SUPFAM" id="SSF116907">
    <property type="entry name" value="Hook domain"/>
    <property type="match status" value="1"/>
</dbReference>